<dbReference type="NCBIfam" id="TIGR01640">
    <property type="entry name" value="F_box_assoc_1"/>
    <property type="match status" value="1"/>
</dbReference>
<dbReference type="AlphaFoldDB" id="A0AAN7ENN2"/>
<dbReference type="SMART" id="SM00256">
    <property type="entry name" value="FBOX"/>
    <property type="match status" value="1"/>
</dbReference>
<gene>
    <name evidence="2" type="ORF">RGQ29_027258</name>
</gene>
<dbReference type="Proteomes" id="UP001324115">
    <property type="component" value="Unassembled WGS sequence"/>
</dbReference>
<dbReference type="InterPro" id="IPR050796">
    <property type="entry name" value="SCF_F-box_component"/>
</dbReference>
<dbReference type="PANTHER" id="PTHR31672">
    <property type="entry name" value="BNACNNG10540D PROTEIN"/>
    <property type="match status" value="1"/>
</dbReference>
<dbReference type="InterPro" id="IPR017451">
    <property type="entry name" value="F-box-assoc_interact_dom"/>
</dbReference>
<proteinExistence type="predicted"/>
<dbReference type="Pfam" id="PF00646">
    <property type="entry name" value="F-box"/>
    <property type="match status" value="1"/>
</dbReference>
<sequence length="415" mass="47659">MSDKEPMWDSLPPEFLTHAFLQLPIKSIITCTCVSKKWKSLIQNPSFISSHLHHSSSNSKNHLLLFRLCPNEGTKWDKREREAYTLYWDNNNNNSNNEEDLNEHTRFDSPFPAQSGSVIVRVVGTCNGLLCLARDLLSYDNFYILWNPCVRKFTRTSKPIVSYSTHGGFEETTGFGFDSKTNDYKVVRVVRLLDREDEDGSSLKVEVYSLATDGWRMVTAGLPSSCVVRGREPLAFVNGALHWIAFRRAISNNFQSFVMVFDLGDEVIREIALPEFLNGFDGDQYWVRMSISVYRNSLALFHQQDFSSPCLNIWVMKEYADESSWTKIFTLSDDQCSREYVPRALGFRRSGEVIIEMHDGQLISLHFESQKFKVLGITGYGYIFDHSINGNGYTFFDSYVESLVLLDEPNRAVTY</sequence>
<feature type="domain" description="F-box" evidence="1">
    <location>
        <begin position="5"/>
        <end position="51"/>
    </location>
</feature>
<accession>A0AAN7ENN2</accession>
<dbReference type="EMBL" id="JAXUIC010000008">
    <property type="protein sequence ID" value="KAK4576632.1"/>
    <property type="molecule type" value="Genomic_DNA"/>
</dbReference>
<evidence type="ECO:0000313" key="2">
    <source>
        <dbReference type="EMBL" id="KAK4576632.1"/>
    </source>
</evidence>
<dbReference type="Pfam" id="PF07734">
    <property type="entry name" value="FBA_1"/>
    <property type="match status" value="1"/>
</dbReference>
<dbReference type="EMBL" id="JAXUIC010000008">
    <property type="protein sequence ID" value="KAK4576633.1"/>
    <property type="molecule type" value="Genomic_DNA"/>
</dbReference>
<dbReference type="InterPro" id="IPR006527">
    <property type="entry name" value="F-box-assoc_dom_typ1"/>
</dbReference>
<reference evidence="2 3" key="1">
    <citation type="journal article" date="2023" name="G3 (Bethesda)">
        <title>A haplotype-resolved chromosome-scale genome for Quercus rubra L. provides insights into the genetics of adaptive traits for red oak species.</title>
        <authorList>
            <person name="Kapoor B."/>
            <person name="Jenkins J."/>
            <person name="Schmutz J."/>
            <person name="Zhebentyayeva T."/>
            <person name="Kuelheim C."/>
            <person name="Coggeshall M."/>
            <person name="Heim C."/>
            <person name="Lasky J.R."/>
            <person name="Leites L."/>
            <person name="Islam-Faridi N."/>
            <person name="Romero-Severson J."/>
            <person name="DeLeo V.L."/>
            <person name="Lucas S.M."/>
            <person name="Lazic D."/>
            <person name="Gailing O."/>
            <person name="Carlson J."/>
            <person name="Staton M."/>
        </authorList>
    </citation>
    <scope>NUCLEOTIDE SEQUENCE [LARGE SCALE GENOMIC DNA]</scope>
    <source>
        <strain evidence="2">Pseudo-F2</strain>
    </source>
</reference>
<name>A0AAN7ENN2_QUERU</name>
<dbReference type="InterPro" id="IPR001810">
    <property type="entry name" value="F-box_dom"/>
</dbReference>
<protein>
    <recommendedName>
        <fullName evidence="1">F-box domain-containing protein</fullName>
    </recommendedName>
</protein>
<evidence type="ECO:0000259" key="1">
    <source>
        <dbReference type="PROSITE" id="PS50181"/>
    </source>
</evidence>
<comment type="caution">
    <text evidence="2">The sequence shown here is derived from an EMBL/GenBank/DDBJ whole genome shotgun (WGS) entry which is preliminary data.</text>
</comment>
<dbReference type="PANTHER" id="PTHR31672:SF13">
    <property type="entry name" value="F-BOX PROTEIN CPR30-LIKE"/>
    <property type="match status" value="1"/>
</dbReference>
<dbReference type="Gene3D" id="1.20.1280.50">
    <property type="match status" value="1"/>
</dbReference>
<keyword evidence="3" id="KW-1185">Reference proteome</keyword>
<organism evidence="2 3">
    <name type="scientific">Quercus rubra</name>
    <name type="common">Northern red oak</name>
    <name type="synonym">Quercus borealis</name>
    <dbReference type="NCBI Taxonomy" id="3512"/>
    <lineage>
        <taxon>Eukaryota</taxon>
        <taxon>Viridiplantae</taxon>
        <taxon>Streptophyta</taxon>
        <taxon>Embryophyta</taxon>
        <taxon>Tracheophyta</taxon>
        <taxon>Spermatophyta</taxon>
        <taxon>Magnoliopsida</taxon>
        <taxon>eudicotyledons</taxon>
        <taxon>Gunneridae</taxon>
        <taxon>Pentapetalae</taxon>
        <taxon>rosids</taxon>
        <taxon>fabids</taxon>
        <taxon>Fagales</taxon>
        <taxon>Fagaceae</taxon>
        <taxon>Quercus</taxon>
    </lineage>
</organism>
<dbReference type="SUPFAM" id="SSF81383">
    <property type="entry name" value="F-box domain"/>
    <property type="match status" value="1"/>
</dbReference>
<dbReference type="InterPro" id="IPR036047">
    <property type="entry name" value="F-box-like_dom_sf"/>
</dbReference>
<dbReference type="PROSITE" id="PS50181">
    <property type="entry name" value="FBOX"/>
    <property type="match status" value="1"/>
</dbReference>
<evidence type="ECO:0000313" key="3">
    <source>
        <dbReference type="Proteomes" id="UP001324115"/>
    </source>
</evidence>